<evidence type="ECO:0000313" key="1">
    <source>
        <dbReference type="EMBL" id="KAJ8049725.1"/>
    </source>
</evidence>
<dbReference type="AlphaFoldDB" id="A0A9Q1HKZ2"/>
<name>A0A9Q1HKZ2_HOLLE</name>
<gene>
    <name evidence="1" type="ORF">HOLleu_02600</name>
</gene>
<dbReference type="Proteomes" id="UP001152320">
    <property type="component" value="Chromosome 1"/>
</dbReference>
<reference evidence="1" key="1">
    <citation type="submission" date="2021-10" db="EMBL/GenBank/DDBJ databases">
        <title>Tropical sea cucumber genome reveals ecological adaptation and Cuvierian tubules defense mechanism.</title>
        <authorList>
            <person name="Chen T."/>
        </authorList>
    </citation>
    <scope>NUCLEOTIDE SEQUENCE</scope>
    <source>
        <strain evidence="1">Nanhai2018</strain>
        <tissue evidence="1">Muscle</tissue>
    </source>
</reference>
<proteinExistence type="predicted"/>
<dbReference type="SUPFAM" id="SSF47353">
    <property type="entry name" value="Retrovirus capsid dimerization domain-like"/>
    <property type="match status" value="1"/>
</dbReference>
<comment type="caution">
    <text evidence="1">The sequence shown here is derived from an EMBL/GenBank/DDBJ whole genome shotgun (WGS) entry which is preliminary data.</text>
</comment>
<dbReference type="PANTHER" id="PTHR46888:SF13">
    <property type="entry name" value="RIBONUCLEASE H"/>
    <property type="match status" value="1"/>
</dbReference>
<sequence>MPEERVRRWQLQKVDWSEFSELCRNTIVKTQSPVSQTYVKFVPQFKEDDVEKFFTHFEKLAERLHWPKDKWALLIQSKFVGKAQEVYSALLTADSMNCAVIKGAVLRAYELVPEAYRQKFRNYTKTDDQIHVEFAHVKEKLFDQWCSSQKLSEFDQLRQLI</sequence>
<dbReference type="Gene3D" id="1.10.4020.10">
    <property type="entry name" value="DNA breaking-rejoining enzymes"/>
    <property type="match status" value="1"/>
</dbReference>
<dbReference type="OrthoDB" id="8963689at2759"/>
<protein>
    <recommendedName>
        <fullName evidence="3">SCAN box domain-containing protein</fullName>
    </recommendedName>
</protein>
<keyword evidence="2" id="KW-1185">Reference proteome</keyword>
<accession>A0A9Q1HKZ2</accession>
<evidence type="ECO:0008006" key="3">
    <source>
        <dbReference type="Google" id="ProtNLM"/>
    </source>
</evidence>
<evidence type="ECO:0000313" key="2">
    <source>
        <dbReference type="Proteomes" id="UP001152320"/>
    </source>
</evidence>
<dbReference type="PANTHER" id="PTHR46888">
    <property type="entry name" value="ZINC KNUCKLE DOMAINCONTAINING PROTEIN-RELATED"/>
    <property type="match status" value="1"/>
</dbReference>
<dbReference type="EMBL" id="JAIZAY010000001">
    <property type="protein sequence ID" value="KAJ8049725.1"/>
    <property type="molecule type" value="Genomic_DNA"/>
</dbReference>
<dbReference type="InterPro" id="IPR038269">
    <property type="entry name" value="SCAN_sf"/>
</dbReference>
<organism evidence="1 2">
    <name type="scientific">Holothuria leucospilota</name>
    <name type="common">Black long sea cucumber</name>
    <name type="synonym">Mertensiothuria leucospilota</name>
    <dbReference type="NCBI Taxonomy" id="206669"/>
    <lineage>
        <taxon>Eukaryota</taxon>
        <taxon>Metazoa</taxon>
        <taxon>Echinodermata</taxon>
        <taxon>Eleutherozoa</taxon>
        <taxon>Echinozoa</taxon>
        <taxon>Holothuroidea</taxon>
        <taxon>Aspidochirotacea</taxon>
        <taxon>Aspidochirotida</taxon>
        <taxon>Holothuriidae</taxon>
        <taxon>Holothuria</taxon>
    </lineage>
</organism>